<protein>
    <recommendedName>
        <fullName evidence="4">SMODS and SLOG-associating 2TM effector domain-containing protein</fullName>
    </recommendedName>
</protein>
<keyword evidence="1" id="KW-1133">Transmembrane helix</keyword>
<evidence type="ECO:0000256" key="1">
    <source>
        <dbReference type="SAM" id="Phobius"/>
    </source>
</evidence>
<reference evidence="2" key="1">
    <citation type="submission" date="2023-04" db="EMBL/GenBank/DDBJ databases">
        <title>Complete genome sequence of Halomonas alkaliantarctica MSP3 isolated from marine sediment, Jeju Island.</title>
        <authorList>
            <person name="Park S.-J."/>
        </authorList>
    </citation>
    <scope>NUCLEOTIDE SEQUENCE</scope>
    <source>
        <strain evidence="2">MSP3</strain>
    </source>
</reference>
<evidence type="ECO:0008006" key="4">
    <source>
        <dbReference type="Google" id="ProtNLM"/>
    </source>
</evidence>
<evidence type="ECO:0000313" key="2">
    <source>
        <dbReference type="EMBL" id="WGI23656.1"/>
    </source>
</evidence>
<keyword evidence="3" id="KW-1185">Reference proteome</keyword>
<dbReference type="Proteomes" id="UP001179830">
    <property type="component" value="Chromosome"/>
</dbReference>
<gene>
    <name evidence="2" type="ORF">QEN58_09830</name>
</gene>
<sequence>MSERLTEQVRTDERTLYEAAGDTAYAIRYMQLQERLFNRMGNVLKFTSLFGGSAAFAGVATSNATITAISGVIVAISTILDFVLKPEEKAFQCRGARHRYQRLLQKSSELTLADHDRKAAKIARMDTPHIEGLRKPAYNDSSIERGRPDYTWQLNRWERFLKWLA</sequence>
<dbReference type="RefSeq" id="WP_280103516.1">
    <property type="nucleotide sequence ID" value="NZ_CP122961.1"/>
</dbReference>
<evidence type="ECO:0000313" key="3">
    <source>
        <dbReference type="Proteomes" id="UP001179830"/>
    </source>
</evidence>
<feature type="transmembrane region" description="Helical" evidence="1">
    <location>
        <begin position="43"/>
        <end position="60"/>
    </location>
</feature>
<keyword evidence="1" id="KW-0472">Membrane</keyword>
<organism evidence="2 3">
    <name type="scientific">Halomonas alkaliantarctica</name>
    <dbReference type="NCBI Taxonomy" id="232346"/>
    <lineage>
        <taxon>Bacteria</taxon>
        <taxon>Pseudomonadati</taxon>
        <taxon>Pseudomonadota</taxon>
        <taxon>Gammaproteobacteria</taxon>
        <taxon>Oceanospirillales</taxon>
        <taxon>Halomonadaceae</taxon>
        <taxon>Halomonas</taxon>
    </lineage>
</organism>
<keyword evidence="1" id="KW-0812">Transmembrane</keyword>
<dbReference type="EMBL" id="CP122961">
    <property type="protein sequence ID" value="WGI23656.1"/>
    <property type="molecule type" value="Genomic_DNA"/>
</dbReference>
<name>A0ABY8LGQ9_9GAMM</name>
<accession>A0ABY8LGQ9</accession>
<proteinExistence type="predicted"/>
<feature type="transmembrane region" description="Helical" evidence="1">
    <location>
        <begin position="66"/>
        <end position="84"/>
    </location>
</feature>